<dbReference type="SMART" id="SM00930">
    <property type="entry name" value="NIL"/>
    <property type="match status" value="1"/>
</dbReference>
<dbReference type="PANTHER" id="PTHR43166:SF30">
    <property type="entry name" value="METHIONINE IMPORT ATP-BINDING PROTEIN METN"/>
    <property type="match status" value="1"/>
</dbReference>
<dbReference type="InterPro" id="IPR003593">
    <property type="entry name" value="AAA+_ATPase"/>
</dbReference>
<accession>A0ABW8Z5Q8</accession>
<evidence type="ECO:0000256" key="5">
    <source>
        <dbReference type="ARBA" id="ARBA00022967"/>
    </source>
</evidence>
<dbReference type="Gene3D" id="3.40.50.300">
    <property type="entry name" value="P-loop containing nucleotide triphosphate hydrolases"/>
    <property type="match status" value="1"/>
</dbReference>
<dbReference type="Gene3D" id="3.30.70.260">
    <property type="match status" value="1"/>
</dbReference>
<dbReference type="InterPro" id="IPR017871">
    <property type="entry name" value="ABC_transporter-like_CS"/>
</dbReference>
<evidence type="ECO:0000256" key="4">
    <source>
        <dbReference type="ARBA" id="ARBA00022840"/>
    </source>
</evidence>
<dbReference type="Proteomes" id="UP001629214">
    <property type="component" value="Unassembled WGS sequence"/>
</dbReference>
<dbReference type="SMART" id="SM00382">
    <property type="entry name" value="AAA"/>
    <property type="match status" value="1"/>
</dbReference>
<evidence type="ECO:0000256" key="1">
    <source>
        <dbReference type="ARBA" id="ARBA00022448"/>
    </source>
</evidence>
<gene>
    <name evidence="9" type="ORF">PQR63_04790</name>
</gene>
<dbReference type="InterPro" id="IPR041701">
    <property type="entry name" value="MetN_ABC"/>
</dbReference>
<organism evidence="9 10">
    <name type="scientific">Herbaspirillum rhizosphaerae</name>
    <dbReference type="NCBI Taxonomy" id="346179"/>
    <lineage>
        <taxon>Bacteria</taxon>
        <taxon>Pseudomonadati</taxon>
        <taxon>Pseudomonadota</taxon>
        <taxon>Betaproteobacteria</taxon>
        <taxon>Burkholderiales</taxon>
        <taxon>Oxalobacteraceae</taxon>
        <taxon>Herbaspirillum</taxon>
    </lineage>
</organism>
<evidence type="ECO:0000313" key="10">
    <source>
        <dbReference type="Proteomes" id="UP001629214"/>
    </source>
</evidence>
<dbReference type="CDD" id="cd03258">
    <property type="entry name" value="ABC_MetN_methionine_transporter"/>
    <property type="match status" value="1"/>
</dbReference>
<dbReference type="InterPro" id="IPR003439">
    <property type="entry name" value="ABC_transporter-like_ATP-bd"/>
</dbReference>
<keyword evidence="10" id="KW-1185">Reference proteome</keyword>
<protein>
    <submittedName>
        <fullName evidence="9">Methionine ABC transporter ATP-binding protein</fullName>
    </submittedName>
</protein>
<proteinExistence type="predicted"/>
<dbReference type="PANTHER" id="PTHR43166">
    <property type="entry name" value="AMINO ACID IMPORT ATP-BINDING PROTEIN"/>
    <property type="match status" value="1"/>
</dbReference>
<dbReference type="Pfam" id="PF00005">
    <property type="entry name" value="ABC_tran"/>
    <property type="match status" value="1"/>
</dbReference>
<dbReference type="PROSITE" id="PS50893">
    <property type="entry name" value="ABC_TRANSPORTER_2"/>
    <property type="match status" value="1"/>
</dbReference>
<evidence type="ECO:0000256" key="3">
    <source>
        <dbReference type="ARBA" id="ARBA00022741"/>
    </source>
</evidence>
<dbReference type="GO" id="GO:0005524">
    <property type="term" value="F:ATP binding"/>
    <property type="evidence" value="ECO:0007669"/>
    <property type="project" value="UniProtKB-KW"/>
</dbReference>
<keyword evidence="5" id="KW-1278">Translocase</keyword>
<dbReference type="PROSITE" id="PS00211">
    <property type="entry name" value="ABC_TRANSPORTER_1"/>
    <property type="match status" value="1"/>
</dbReference>
<dbReference type="InterPro" id="IPR045865">
    <property type="entry name" value="ACT-like_dom_sf"/>
</dbReference>
<keyword evidence="4 9" id="KW-0067">ATP-binding</keyword>
<dbReference type="RefSeq" id="WP_408166081.1">
    <property type="nucleotide sequence ID" value="NZ_JAQQFR010000002.1"/>
</dbReference>
<sequence length="336" mass="37836">MIRIEHLHKIYQVAKRDITALTDINLQIEAGEVFGIIGRSGAGKSTLIRTLNLLERPTSGSIFIEDEDITQFDSANLHKLRQRVGMIFQHFNLLSAKTVAANIDWPLKVTGKYTAEQRRQRVTELLELVGLSEHRDKYPAQLSGGQKQRVGIARALANYPHLLLCDEATSALDPETTQSILRLLLDINRKLGLTIVLITHEMQIIRTICDRVAVIDDTRIVETGKVADVFLHPQHPVTQKLVAESHTFDNDANLQADQFKGKLVRLTFVGDITYQPILTNITAATQVLITILQGTISRIKDTPYGQLLVELNGSDEDIRQVFTHFDQYQIHHEVLS</sequence>
<comment type="caution">
    <text evidence="9">The sequence shown here is derived from an EMBL/GenBank/DDBJ whole genome shotgun (WGS) entry which is preliminary data.</text>
</comment>
<dbReference type="Pfam" id="PF09383">
    <property type="entry name" value="NIL"/>
    <property type="match status" value="1"/>
</dbReference>
<evidence type="ECO:0000256" key="6">
    <source>
        <dbReference type="ARBA" id="ARBA00022970"/>
    </source>
</evidence>
<reference evidence="9 10" key="1">
    <citation type="journal article" date="2024" name="Chem. Sci.">
        <title>Discovery of megapolipeptins by genome mining of a Burkholderiales bacteria collection.</title>
        <authorList>
            <person name="Paulo B.S."/>
            <person name="Recchia M.J.J."/>
            <person name="Lee S."/>
            <person name="Fergusson C.H."/>
            <person name="Romanowski S.B."/>
            <person name="Hernandez A."/>
            <person name="Krull N."/>
            <person name="Liu D.Y."/>
            <person name="Cavanagh H."/>
            <person name="Bos A."/>
            <person name="Gray C.A."/>
            <person name="Murphy B.T."/>
            <person name="Linington R.G."/>
            <person name="Eustaquio A.S."/>
        </authorList>
    </citation>
    <scope>NUCLEOTIDE SEQUENCE [LARGE SCALE GENOMIC DNA]</scope>
    <source>
        <strain evidence="9 10">RL21-008-BIB-B</strain>
    </source>
</reference>
<dbReference type="EMBL" id="JAQQFR010000002">
    <property type="protein sequence ID" value="MFL9877681.1"/>
    <property type="molecule type" value="Genomic_DNA"/>
</dbReference>
<dbReference type="InterPro" id="IPR050086">
    <property type="entry name" value="MetN_ABC_transporter-like"/>
</dbReference>
<keyword evidence="7" id="KW-0472">Membrane</keyword>
<evidence type="ECO:0000256" key="2">
    <source>
        <dbReference type="ARBA" id="ARBA00022475"/>
    </source>
</evidence>
<dbReference type="InterPro" id="IPR027417">
    <property type="entry name" value="P-loop_NTPase"/>
</dbReference>
<dbReference type="InterPro" id="IPR018449">
    <property type="entry name" value="NIL_domain"/>
</dbReference>
<name>A0ABW8Z5Q8_9BURK</name>
<keyword evidence="1" id="KW-0813">Transport</keyword>
<keyword evidence="2" id="KW-1003">Cell membrane</keyword>
<evidence type="ECO:0000313" key="9">
    <source>
        <dbReference type="EMBL" id="MFL9877681.1"/>
    </source>
</evidence>
<dbReference type="SUPFAM" id="SSF55021">
    <property type="entry name" value="ACT-like"/>
    <property type="match status" value="1"/>
</dbReference>
<keyword evidence="3" id="KW-0547">Nucleotide-binding</keyword>
<evidence type="ECO:0000256" key="7">
    <source>
        <dbReference type="ARBA" id="ARBA00023136"/>
    </source>
</evidence>
<feature type="domain" description="ABC transporter" evidence="8">
    <location>
        <begin position="2"/>
        <end position="242"/>
    </location>
</feature>
<evidence type="ECO:0000259" key="8">
    <source>
        <dbReference type="PROSITE" id="PS50893"/>
    </source>
</evidence>
<dbReference type="SUPFAM" id="SSF52540">
    <property type="entry name" value="P-loop containing nucleoside triphosphate hydrolases"/>
    <property type="match status" value="1"/>
</dbReference>
<keyword evidence="6" id="KW-0029">Amino-acid transport</keyword>